<reference evidence="1" key="1">
    <citation type="submission" date="2022-04" db="EMBL/GenBank/DDBJ databases">
        <title>Genome of the entomopathogenic fungus Entomophthora muscae.</title>
        <authorList>
            <person name="Elya C."/>
            <person name="Lovett B.R."/>
            <person name="Lee E."/>
            <person name="Macias A.M."/>
            <person name="Hajek A.E."/>
            <person name="De Bivort B.L."/>
            <person name="Kasson M.T."/>
            <person name="De Fine Licht H.H."/>
            <person name="Stajich J.E."/>
        </authorList>
    </citation>
    <scope>NUCLEOTIDE SEQUENCE</scope>
    <source>
        <strain evidence="1">Berkeley</strain>
    </source>
</reference>
<proteinExistence type="predicted"/>
<keyword evidence="2" id="KW-1185">Reference proteome</keyword>
<dbReference type="Proteomes" id="UP001165960">
    <property type="component" value="Unassembled WGS sequence"/>
</dbReference>
<organism evidence="1 2">
    <name type="scientific">Entomophthora muscae</name>
    <dbReference type="NCBI Taxonomy" id="34485"/>
    <lineage>
        <taxon>Eukaryota</taxon>
        <taxon>Fungi</taxon>
        <taxon>Fungi incertae sedis</taxon>
        <taxon>Zoopagomycota</taxon>
        <taxon>Entomophthoromycotina</taxon>
        <taxon>Entomophthoromycetes</taxon>
        <taxon>Entomophthorales</taxon>
        <taxon>Entomophthoraceae</taxon>
        <taxon>Entomophthora</taxon>
    </lineage>
</organism>
<dbReference type="EMBL" id="QTSX02005686">
    <property type="protein sequence ID" value="KAJ9059391.1"/>
    <property type="molecule type" value="Genomic_DNA"/>
</dbReference>
<evidence type="ECO:0000313" key="2">
    <source>
        <dbReference type="Proteomes" id="UP001165960"/>
    </source>
</evidence>
<gene>
    <name evidence="1" type="primary">PRPF38A_1</name>
    <name evidence="1" type="ORF">DSO57_1002811</name>
</gene>
<protein>
    <submittedName>
        <fullName evidence="1">Pre-mRNA-splicing factor 38A</fullName>
    </submittedName>
</protein>
<evidence type="ECO:0000313" key="1">
    <source>
        <dbReference type="EMBL" id="KAJ9059391.1"/>
    </source>
</evidence>
<accession>A0ACC2SB90</accession>
<comment type="caution">
    <text evidence="1">The sequence shown here is derived from an EMBL/GenBank/DDBJ whole genome shotgun (WGS) entry which is preliminary data.</text>
</comment>
<name>A0ACC2SB90_9FUNG</name>
<sequence length="288" mass="33476">MSNATVNDAMTIRGTDPQFLVEKIIRTRIYESMYWKESCFGLTAESLIERAVDLQAIGGQYANQRPTEFLCLTLKLLQLQPSKDIVIEFLKNEDFKYLRALAALYIRLVGTAVEIYEYLEPLFNDFRKLRIRHSSGEFGITYMDDFVDQLLREERVCDIILPRLPKRFILEENDELPPRISILEEELDDQEDEKSSNGDKSGLDSESSEGTSRSRSRRGRRSSRDSRTRNRSTSSRSRSDSDRSYSHRRRSRSRSRGREYSRRHKSRSRSSSSAPRKSGYSSRSNSSH</sequence>